<dbReference type="Proteomes" id="UP001159641">
    <property type="component" value="Unassembled WGS sequence"/>
</dbReference>
<reference evidence="2 3" key="1">
    <citation type="submission" date="2022-11" db="EMBL/GenBank/DDBJ databases">
        <title>Whole genome sequence of Eschrichtius robustus ER-17-0199.</title>
        <authorList>
            <person name="Bruniche-Olsen A."/>
            <person name="Black A.N."/>
            <person name="Fields C.J."/>
            <person name="Walden K."/>
            <person name="Dewoody J.A."/>
        </authorList>
    </citation>
    <scope>NUCLEOTIDE SEQUENCE [LARGE SCALE GENOMIC DNA]</scope>
    <source>
        <strain evidence="2">ER-17-0199</strain>
        <tissue evidence="2">Blubber</tissue>
    </source>
</reference>
<evidence type="ECO:0000313" key="3">
    <source>
        <dbReference type="Proteomes" id="UP001159641"/>
    </source>
</evidence>
<comment type="caution">
    <text evidence="2">The sequence shown here is derived from an EMBL/GenBank/DDBJ whole genome shotgun (WGS) entry which is preliminary data.</text>
</comment>
<dbReference type="EMBL" id="JAIQCJ010000351">
    <property type="protein sequence ID" value="KAJ8796634.1"/>
    <property type="molecule type" value="Genomic_DNA"/>
</dbReference>
<keyword evidence="3" id="KW-1185">Reference proteome</keyword>
<dbReference type="AlphaFoldDB" id="A0AB34HZ68"/>
<feature type="region of interest" description="Disordered" evidence="1">
    <location>
        <begin position="1"/>
        <end position="24"/>
    </location>
</feature>
<gene>
    <name evidence="2" type="ORF">J1605_017852</name>
</gene>
<evidence type="ECO:0000256" key="1">
    <source>
        <dbReference type="SAM" id="MobiDB-lite"/>
    </source>
</evidence>
<accession>A0AB34HZ68</accession>
<proteinExistence type="predicted"/>
<feature type="compositionally biased region" description="Basic and acidic residues" evidence="1">
    <location>
        <begin position="1"/>
        <end position="10"/>
    </location>
</feature>
<sequence>MGKVVVKEQELSNPEGTAVAKSGGVRTTDGNAISKYWIYKWVHVSSLQTCSISSDFTQTVPSKEQASPVRG</sequence>
<evidence type="ECO:0000313" key="2">
    <source>
        <dbReference type="EMBL" id="KAJ8796634.1"/>
    </source>
</evidence>
<organism evidence="2 3">
    <name type="scientific">Eschrichtius robustus</name>
    <name type="common">California gray whale</name>
    <name type="synonym">Eschrichtius gibbosus</name>
    <dbReference type="NCBI Taxonomy" id="9764"/>
    <lineage>
        <taxon>Eukaryota</taxon>
        <taxon>Metazoa</taxon>
        <taxon>Chordata</taxon>
        <taxon>Craniata</taxon>
        <taxon>Vertebrata</taxon>
        <taxon>Euteleostomi</taxon>
        <taxon>Mammalia</taxon>
        <taxon>Eutheria</taxon>
        <taxon>Laurasiatheria</taxon>
        <taxon>Artiodactyla</taxon>
        <taxon>Whippomorpha</taxon>
        <taxon>Cetacea</taxon>
        <taxon>Mysticeti</taxon>
        <taxon>Eschrichtiidae</taxon>
        <taxon>Eschrichtius</taxon>
    </lineage>
</organism>
<protein>
    <submittedName>
        <fullName evidence="2">Uncharacterized protein</fullName>
    </submittedName>
</protein>
<name>A0AB34HZ68_ESCRO</name>